<evidence type="ECO:0000256" key="9">
    <source>
        <dbReference type="ARBA" id="ARBA00031636"/>
    </source>
</evidence>
<dbReference type="InterPro" id="IPR050222">
    <property type="entry name" value="MATE_MdtK"/>
</dbReference>
<evidence type="ECO:0000256" key="7">
    <source>
        <dbReference type="ARBA" id="ARBA00023065"/>
    </source>
</evidence>
<dbReference type="PIRSF" id="PIRSF006603">
    <property type="entry name" value="DinF"/>
    <property type="match status" value="1"/>
</dbReference>
<dbReference type="EMBL" id="SACY01000005">
    <property type="protein sequence ID" value="RVU23591.1"/>
    <property type="molecule type" value="Genomic_DNA"/>
</dbReference>
<evidence type="ECO:0000313" key="11">
    <source>
        <dbReference type="EMBL" id="RVU23591.1"/>
    </source>
</evidence>
<dbReference type="AlphaFoldDB" id="A0A437PMT0"/>
<dbReference type="GO" id="GO:0005886">
    <property type="term" value="C:plasma membrane"/>
    <property type="evidence" value="ECO:0007669"/>
    <property type="project" value="UniProtKB-SubCell"/>
</dbReference>
<dbReference type="CDD" id="cd13131">
    <property type="entry name" value="MATE_NorM_like"/>
    <property type="match status" value="1"/>
</dbReference>
<dbReference type="Pfam" id="PF01554">
    <property type="entry name" value="MatE"/>
    <property type="match status" value="2"/>
</dbReference>
<evidence type="ECO:0000256" key="5">
    <source>
        <dbReference type="ARBA" id="ARBA00022692"/>
    </source>
</evidence>
<keyword evidence="4" id="KW-1003">Cell membrane</keyword>
<evidence type="ECO:0000256" key="10">
    <source>
        <dbReference type="SAM" id="Phobius"/>
    </source>
</evidence>
<dbReference type="PANTHER" id="PTHR43298:SF2">
    <property type="entry name" value="FMN_FAD EXPORTER YEEO-RELATED"/>
    <property type="match status" value="1"/>
</dbReference>
<protein>
    <recommendedName>
        <fullName evidence="9">Multidrug-efflux transporter</fullName>
    </recommendedName>
</protein>
<feature type="transmembrane region" description="Helical" evidence="10">
    <location>
        <begin position="409"/>
        <end position="431"/>
    </location>
</feature>
<feature type="transmembrane region" description="Helical" evidence="10">
    <location>
        <begin position="89"/>
        <end position="112"/>
    </location>
</feature>
<feature type="transmembrane region" description="Helical" evidence="10">
    <location>
        <begin position="269"/>
        <end position="294"/>
    </location>
</feature>
<dbReference type="GO" id="GO:0006811">
    <property type="term" value="P:monoatomic ion transport"/>
    <property type="evidence" value="ECO:0007669"/>
    <property type="project" value="UniProtKB-KW"/>
</dbReference>
<proteinExistence type="predicted"/>
<keyword evidence="12" id="KW-1185">Reference proteome</keyword>
<evidence type="ECO:0000256" key="4">
    <source>
        <dbReference type="ARBA" id="ARBA00022475"/>
    </source>
</evidence>
<feature type="transmembrane region" description="Helical" evidence="10">
    <location>
        <begin position="189"/>
        <end position="213"/>
    </location>
</feature>
<accession>A0A437PMT0</accession>
<keyword evidence="2" id="KW-0813">Transport</keyword>
<feature type="transmembrane region" description="Helical" evidence="10">
    <location>
        <begin position="315"/>
        <end position="338"/>
    </location>
</feature>
<gene>
    <name evidence="11" type="ORF">EOJ36_10975</name>
</gene>
<dbReference type="OrthoDB" id="9780160at2"/>
<dbReference type="NCBIfam" id="TIGR00797">
    <property type="entry name" value="matE"/>
    <property type="match status" value="1"/>
</dbReference>
<dbReference type="Proteomes" id="UP000282832">
    <property type="component" value="Unassembled WGS sequence"/>
</dbReference>
<feature type="transmembrane region" description="Helical" evidence="10">
    <location>
        <begin position="124"/>
        <end position="145"/>
    </location>
</feature>
<comment type="subcellular location">
    <subcellularLocation>
        <location evidence="1">Cell membrane</location>
        <topology evidence="1">Multi-pass membrane protein</topology>
    </subcellularLocation>
</comment>
<reference evidence="11 12" key="1">
    <citation type="submission" date="2019-01" db="EMBL/GenBank/DDBJ databases">
        <authorList>
            <person name="Chen W.-M."/>
        </authorList>
    </citation>
    <scope>NUCLEOTIDE SEQUENCE [LARGE SCALE GENOMIC DNA]</scope>
    <source>
        <strain evidence="11 12">FSY-15</strain>
    </source>
</reference>
<sequence>MSKVRSTIRLAIPIVIGQLGVMLMGLADTVQVGQMKHLAAESLGAAGMAGSIFFTIAVVGLICLQIISPMVSKAKAEDDFSECGNLLRAAIRVSILLAILTVAIIGICAWQYDLLGQTELNKQLTLPYLAVIALSIFPMFIFGAFKGFTDGLEDTKVGMIITLIALILNILLNFVLIEGWEFIPAMGLFGSGIATLSARIFMAIVMALYVLTYKKYKPYFSKKHQHQTYVLEKKILQIGIPSGFQGFFEIATFGMAVVMMGWISTTAQAAHIVAINMASLTYMAATGIASAGGIHVGTALGDRSRKDIFSSANAALKITIVFMGICASIMYFGKYWLIRGYTQEQSVIDIAMNLVTWGAIFQLFDGIQAVSLGLLRGLQDVKIPTAITIFSYWVVGLPLSYYWGIQQTFGSVGIWMGLTASLISSAFFLTWRFYARAKTIKFEELTIED</sequence>
<feature type="transmembrane region" description="Helical" evidence="10">
    <location>
        <begin position="386"/>
        <end position="403"/>
    </location>
</feature>
<name>A0A437PMT0_9BACT</name>
<keyword evidence="7" id="KW-0406">Ion transport</keyword>
<evidence type="ECO:0000256" key="1">
    <source>
        <dbReference type="ARBA" id="ARBA00004651"/>
    </source>
</evidence>
<feature type="transmembrane region" description="Helical" evidence="10">
    <location>
        <begin position="157"/>
        <end position="177"/>
    </location>
</feature>
<evidence type="ECO:0000313" key="12">
    <source>
        <dbReference type="Proteomes" id="UP000282832"/>
    </source>
</evidence>
<dbReference type="GO" id="GO:0015297">
    <property type="term" value="F:antiporter activity"/>
    <property type="evidence" value="ECO:0007669"/>
    <property type="project" value="UniProtKB-KW"/>
</dbReference>
<dbReference type="GO" id="GO:0042910">
    <property type="term" value="F:xenobiotic transmembrane transporter activity"/>
    <property type="evidence" value="ECO:0007669"/>
    <property type="project" value="InterPro"/>
</dbReference>
<dbReference type="InterPro" id="IPR048279">
    <property type="entry name" value="MdtK-like"/>
</dbReference>
<organism evidence="11 12">
    <name type="scientific">Sandaracinomonas limnophila</name>
    <dbReference type="NCBI Taxonomy" id="1862386"/>
    <lineage>
        <taxon>Bacteria</taxon>
        <taxon>Pseudomonadati</taxon>
        <taxon>Bacteroidota</taxon>
        <taxon>Cytophagia</taxon>
        <taxon>Cytophagales</taxon>
        <taxon>Flectobacillaceae</taxon>
        <taxon>Sandaracinomonas</taxon>
    </lineage>
</organism>
<dbReference type="InterPro" id="IPR002528">
    <property type="entry name" value="MATE_fam"/>
</dbReference>
<keyword evidence="8 10" id="KW-0472">Membrane</keyword>
<evidence type="ECO:0000256" key="3">
    <source>
        <dbReference type="ARBA" id="ARBA00022449"/>
    </source>
</evidence>
<feature type="transmembrane region" description="Helical" evidence="10">
    <location>
        <begin position="350"/>
        <end position="374"/>
    </location>
</feature>
<keyword evidence="5 10" id="KW-0812">Transmembrane</keyword>
<comment type="caution">
    <text evidence="11">The sequence shown here is derived from an EMBL/GenBank/DDBJ whole genome shotgun (WGS) entry which is preliminary data.</text>
</comment>
<feature type="transmembrane region" description="Helical" evidence="10">
    <location>
        <begin position="47"/>
        <end position="68"/>
    </location>
</feature>
<feature type="transmembrane region" description="Helical" evidence="10">
    <location>
        <begin position="7"/>
        <end position="27"/>
    </location>
</feature>
<dbReference type="RefSeq" id="WP_127805305.1">
    <property type="nucleotide sequence ID" value="NZ_SACY01000005.1"/>
</dbReference>
<dbReference type="PANTHER" id="PTHR43298">
    <property type="entry name" value="MULTIDRUG RESISTANCE PROTEIN NORM-RELATED"/>
    <property type="match status" value="1"/>
</dbReference>
<evidence type="ECO:0000256" key="2">
    <source>
        <dbReference type="ARBA" id="ARBA00022448"/>
    </source>
</evidence>
<feature type="transmembrane region" description="Helical" evidence="10">
    <location>
        <begin position="243"/>
        <end position="263"/>
    </location>
</feature>
<evidence type="ECO:0000256" key="8">
    <source>
        <dbReference type="ARBA" id="ARBA00023136"/>
    </source>
</evidence>
<evidence type="ECO:0000256" key="6">
    <source>
        <dbReference type="ARBA" id="ARBA00022989"/>
    </source>
</evidence>
<keyword evidence="6 10" id="KW-1133">Transmembrane helix</keyword>
<keyword evidence="3" id="KW-0050">Antiport</keyword>